<dbReference type="InterPro" id="IPR011545">
    <property type="entry name" value="DEAD/DEAH_box_helicase_dom"/>
</dbReference>
<dbReference type="SUPFAM" id="SSF52540">
    <property type="entry name" value="P-loop containing nucleoside triphosphate hydrolases"/>
    <property type="match status" value="1"/>
</dbReference>
<dbReference type="PANTHER" id="PTHR47959">
    <property type="entry name" value="ATP-DEPENDENT RNA HELICASE RHLE-RELATED"/>
    <property type="match status" value="1"/>
</dbReference>
<evidence type="ECO:0000259" key="9">
    <source>
        <dbReference type="PROSITE" id="PS51195"/>
    </source>
</evidence>
<evidence type="ECO:0000256" key="6">
    <source>
        <dbReference type="PROSITE-ProRule" id="PRU00552"/>
    </source>
</evidence>
<name>A0A3P6TRT9_LITSI</name>
<evidence type="ECO:0000256" key="5">
    <source>
        <dbReference type="ARBA" id="ARBA00022840"/>
    </source>
</evidence>
<dbReference type="PROSITE" id="PS51192">
    <property type="entry name" value="HELICASE_ATP_BIND_1"/>
    <property type="match status" value="1"/>
</dbReference>
<evidence type="ECO:0000259" key="8">
    <source>
        <dbReference type="PROSITE" id="PS51192"/>
    </source>
</evidence>
<keyword evidence="2" id="KW-0547">Nucleotide-binding</keyword>
<dbReference type="InterPro" id="IPR050079">
    <property type="entry name" value="DEAD_box_RNA_helicase"/>
</dbReference>
<dbReference type="InterPro" id="IPR014001">
    <property type="entry name" value="Helicase_ATP-bd"/>
</dbReference>
<feature type="short sequence motif" description="Q motif" evidence="6">
    <location>
        <begin position="216"/>
        <end position="244"/>
    </location>
</feature>
<evidence type="ECO:0000256" key="4">
    <source>
        <dbReference type="ARBA" id="ARBA00022806"/>
    </source>
</evidence>
<dbReference type="GO" id="GO:0003724">
    <property type="term" value="F:RNA helicase activity"/>
    <property type="evidence" value="ECO:0007669"/>
    <property type="project" value="UniProtKB-EC"/>
</dbReference>
<dbReference type="Proteomes" id="UP000277928">
    <property type="component" value="Unassembled WGS sequence"/>
</dbReference>
<dbReference type="InterPro" id="IPR027417">
    <property type="entry name" value="P-loop_NTPase"/>
</dbReference>
<keyword evidence="11" id="KW-1185">Reference proteome</keyword>
<evidence type="ECO:0000256" key="1">
    <source>
        <dbReference type="ARBA" id="ARBA00012552"/>
    </source>
</evidence>
<evidence type="ECO:0000313" key="11">
    <source>
        <dbReference type="Proteomes" id="UP000277928"/>
    </source>
</evidence>
<reference evidence="10 11" key="1">
    <citation type="submission" date="2018-08" db="EMBL/GenBank/DDBJ databases">
        <authorList>
            <person name="Laetsch R D."/>
            <person name="Stevens L."/>
            <person name="Kumar S."/>
            <person name="Blaxter L. M."/>
        </authorList>
    </citation>
    <scope>NUCLEOTIDE SEQUENCE [LARGE SCALE GENOMIC DNA]</scope>
</reference>
<gene>
    <name evidence="10" type="ORF">NLS_LOCUS8488</name>
</gene>
<organism evidence="10 11">
    <name type="scientific">Litomosoides sigmodontis</name>
    <name type="common">Filarial nematode worm</name>
    <dbReference type="NCBI Taxonomy" id="42156"/>
    <lineage>
        <taxon>Eukaryota</taxon>
        <taxon>Metazoa</taxon>
        <taxon>Ecdysozoa</taxon>
        <taxon>Nematoda</taxon>
        <taxon>Chromadorea</taxon>
        <taxon>Rhabditida</taxon>
        <taxon>Spirurina</taxon>
        <taxon>Spiruromorpha</taxon>
        <taxon>Filarioidea</taxon>
        <taxon>Onchocercidae</taxon>
        <taxon>Litomosoides</taxon>
    </lineage>
</organism>
<feature type="domain" description="Helicase ATP-binding" evidence="8">
    <location>
        <begin position="248"/>
        <end position="311"/>
    </location>
</feature>
<keyword evidence="4" id="KW-0347">Helicase</keyword>
<dbReference type="InterPro" id="IPR014014">
    <property type="entry name" value="RNA_helicase_DEAD_Q_motif"/>
</dbReference>
<dbReference type="GO" id="GO:0005524">
    <property type="term" value="F:ATP binding"/>
    <property type="evidence" value="ECO:0007669"/>
    <property type="project" value="UniProtKB-KW"/>
</dbReference>
<dbReference type="PANTHER" id="PTHR47959:SF13">
    <property type="entry name" value="ATP-DEPENDENT RNA HELICASE RHLE"/>
    <property type="match status" value="1"/>
</dbReference>
<dbReference type="PROSITE" id="PS51195">
    <property type="entry name" value="Q_MOTIF"/>
    <property type="match status" value="1"/>
</dbReference>
<proteinExistence type="predicted"/>
<dbReference type="EC" id="3.6.4.13" evidence="1"/>
<dbReference type="EMBL" id="UYRX01001083">
    <property type="protein sequence ID" value="VDK88087.1"/>
    <property type="molecule type" value="Genomic_DNA"/>
</dbReference>
<sequence length="311" mass="34822">MQHPGNIRLRNHPPIRNKSNPTHSGNTHNSSRKSIPPPLPCKFIPSHRRHMSLRFKPVFCTENKIRYMMCSQFQNRFDQMPKIISGNGVWKTIDVPGECITDGNFAFLATLEEYVPIEESKDTSVTMKKTKKKKAEKRKASFALDKSETNGDGIRKNKKNKKKKFKKSNDFMDIHQASIVNSEKEDGDAEKTTCFSNNGIECEELDGTAHEIAGVSNWINLSVSDTVFKAIADMGFVEPTEIQKLVIPVAIRDRVDIIGAAETGSGKTLAFGVPVVEHLLTNHLSSESEEKRGIRALILAPTRELGVYSKL</sequence>
<evidence type="ECO:0000256" key="3">
    <source>
        <dbReference type="ARBA" id="ARBA00022801"/>
    </source>
</evidence>
<dbReference type="GO" id="GO:0005829">
    <property type="term" value="C:cytosol"/>
    <property type="evidence" value="ECO:0007669"/>
    <property type="project" value="TreeGrafter"/>
</dbReference>
<dbReference type="OrthoDB" id="4310724at2759"/>
<accession>A0A3P6TRT9</accession>
<dbReference type="STRING" id="42156.A0A3P6TRT9"/>
<dbReference type="AlphaFoldDB" id="A0A3P6TRT9"/>
<evidence type="ECO:0000256" key="7">
    <source>
        <dbReference type="SAM" id="MobiDB-lite"/>
    </source>
</evidence>
<feature type="compositionally biased region" description="Polar residues" evidence="7">
    <location>
        <begin position="17"/>
        <end position="33"/>
    </location>
</feature>
<dbReference type="GO" id="GO:0016787">
    <property type="term" value="F:hydrolase activity"/>
    <property type="evidence" value="ECO:0007669"/>
    <property type="project" value="UniProtKB-KW"/>
</dbReference>
<evidence type="ECO:0000313" key="10">
    <source>
        <dbReference type="EMBL" id="VDK88087.1"/>
    </source>
</evidence>
<keyword evidence="5" id="KW-0067">ATP-binding</keyword>
<dbReference type="Gene3D" id="3.40.50.300">
    <property type="entry name" value="P-loop containing nucleotide triphosphate hydrolases"/>
    <property type="match status" value="1"/>
</dbReference>
<dbReference type="Pfam" id="PF00270">
    <property type="entry name" value="DEAD"/>
    <property type="match status" value="1"/>
</dbReference>
<dbReference type="GO" id="GO:0003676">
    <property type="term" value="F:nucleic acid binding"/>
    <property type="evidence" value="ECO:0007669"/>
    <property type="project" value="InterPro"/>
</dbReference>
<evidence type="ECO:0000256" key="2">
    <source>
        <dbReference type="ARBA" id="ARBA00022741"/>
    </source>
</evidence>
<feature type="domain" description="DEAD-box RNA helicase Q" evidence="9">
    <location>
        <begin position="216"/>
        <end position="244"/>
    </location>
</feature>
<protein>
    <recommendedName>
        <fullName evidence="1">RNA helicase</fullName>
        <ecNumber evidence="1">3.6.4.13</ecNumber>
    </recommendedName>
</protein>
<feature type="region of interest" description="Disordered" evidence="7">
    <location>
        <begin position="1"/>
        <end position="39"/>
    </location>
</feature>
<keyword evidence="3" id="KW-0378">Hydrolase</keyword>